<evidence type="ECO:0000256" key="3">
    <source>
        <dbReference type="ARBA" id="ARBA00012944"/>
    </source>
</evidence>
<evidence type="ECO:0000256" key="11">
    <source>
        <dbReference type="ARBA" id="ARBA00023027"/>
    </source>
</evidence>
<protein>
    <recommendedName>
        <fullName evidence="4">NADH-ubiquinone oxidoreductase chain 6</fullName>
        <ecNumber evidence="3">7.1.1.2</ecNumber>
    </recommendedName>
    <alternativeName>
        <fullName evidence="14">NADH dehydrogenase subunit 6</fullName>
    </alternativeName>
</protein>
<keyword evidence="10 16" id="KW-1133">Transmembrane helix</keyword>
<keyword evidence="6" id="KW-0679">Respiratory chain</keyword>
<keyword evidence="5" id="KW-0813">Transport</keyword>
<evidence type="ECO:0000256" key="9">
    <source>
        <dbReference type="ARBA" id="ARBA00022982"/>
    </source>
</evidence>
<feature type="transmembrane region" description="Helical" evidence="16">
    <location>
        <begin position="121"/>
        <end position="144"/>
    </location>
</feature>
<keyword evidence="12 17" id="KW-0496">Mitochondrion</keyword>
<comment type="subcellular location">
    <subcellularLocation>
        <location evidence="1">Mitochondrion membrane</location>
        <topology evidence="1">Multi-pass membrane protein</topology>
    </subcellularLocation>
</comment>
<evidence type="ECO:0000256" key="4">
    <source>
        <dbReference type="ARBA" id="ARBA00021095"/>
    </source>
</evidence>
<keyword evidence="11" id="KW-0520">NAD</keyword>
<dbReference type="AlphaFoldDB" id="A0AB39A604"/>
<evidence type="ECO:0000256" key="10">
    <source>
        <dbReference type="ARBA" id="ARBA00022989"/>
    </source>
</evidence>
<evidence type="ECO:0000256" key="7">
    <source>
        <dbReference type="ARBA" id="ARBA00022692"/>
    </source>
</evidence>
<evidence type="ECO:0000256" key="15">
    <source>
        <dbReference type="ARBA" id="ARBA00049551"/>
    </source>
</evidence>
<dbReference type="EC" id="7.1.1.2" evidence="3"/>
<evidence type="ECO:0000256" key="12">
    <source>
        <dbReference type="ARBA" id="ARBA00023128"/>
    </source>
</evidence>
<feature type="transmembrane region" description="Helical" evidence="16">
    <location>
        <begin position="51"/>
        <end position="70"/>
    </location>
</feature>
<gene>
    <name evidence="17" type="primary">nad6</name>
</gene>
<proteinExistence type="inferred from homology"/>
<geneLocation type="mitochondrion" evidence="17"/>
<evidence type="ECO:0000256" key="13">
    <source>
        <dbReference type="ARBA" id="ARBA00023136"/>
    </source>
</evidence>
<dbReference type="PANTHER" id="PTHR11435">
    <property type="entry name" value="NADH UBIQUINONE OXIDOREDUCTASE SUBUNIT ND6"/>
    <property type="match status" value="1"/>
</dbReference>
<reference evidence="17" key="1">
    <citation type="journal article" date="2024" name="Front. Mar. Sci.">
        <title>Unraveling the phylogeny of Chaetopteridae (Annelida) through mitochondrial genome analysis.</title>
        <authorList>
            <person name="Wu X."/>
            <person name="Su X."/>
            <person name="Wang Y."/>
            <person name="He C."/>
            <person name="Qiu J.-W."/>
            <person name="Zhang Y."/>
        </authorList>
    </citation>
    <scope>NUCLEOTIDE SEQUENCE</scope>
</reference>
<dbReference type="PANTHER" id="PTHR11435:SF1">
    <property type="entry name" value="NADH-UBIQUINONE OXIDOREDUCTASE CHAIN 6"/>
    <property type="match status" value="1"/>
</dbReference>
<keyword evidence="7 16" id="KW-0812">Transmembrane</keyword>
<comment type="similarity">
    <text evidence="2">Belongs to the complex I subunit 6 family.</text>
</comment>
<evidence type="ECO:0000256" key="5">
    <source>
        <dbReference type="ARBA" id="ARBA00022448"/>
    </source>
</evidence>
<dbReference type="GO" id="GO:0031966">
    <property type="term" value="C:mitochondrial membrane"/>
    <property type="evidence" value="ECO:0007669"/>
    <property type="project" value="UniProtKB-SubCell"/>
</dbReference>
<evidence type="ECO:0000256" key="1">
    <source>
        <dbReference type="ARBA" id="ARBA00004225"/>
    </source>
</evidence>
<name>A0AB39A604_9ANNE</name>
<accession>A0AB39A604</accession>
<keyword evidence="13 16" id="KW-0472">Membrane</keyword>
<evidence type="ECO:0000256" key="2">
    <source>
        <dbReference type="ARBA" id="ARBA00005698"/>
    </source>
</evidence>
<evidence type="ECO:0000256" key="8">
    <source>
        <dbReference type="ARBA" id="ARBA00022967"/>
    </source>
</evidence>
<dbReference type="EMBL" id="OR637230">
    <property type="protein sequence ID" value="XDF18983.1"/>
    <property type="molecule type" value="Genomic_DNA"/>
</dbReference>
<sequence length="161" mass="18246">MLAYFLMFMMSILSILLPLMSQPLSFGLVLLVTTLISAMLTSALSLPWYGYMLFLIFIGGLLVMFAYIAALAPNSYFKPPKIIFSLIILTFIYIVLAFNHMDVISPSFSNQHFNSTMKLSYMIYSIPLSPTLFFLIYILLITMISVAKICSFSMGPLRPYK</sequence>
<keyword evidence="9" id="KW-0249">Electron transport</keyword>
<organism evidence="17">
    <name type="scientific">Chaetopterus qiani</name>
    <dbReference type="NCBI Taxonomy" id="3230731"/>
    <lineage>
        <taxon>Eukaryota</taxon>
        <taxon>Metazoa</taxon>
        <taxon>Spiralia</taxon>
        <taxon>Lophotrochozoa</taxon>
        <taxon>Annelida</taxon>
        <taxon>Polychaeta</taxon>
        <taxon>Sedentaria</taxon>
        <taxon>Chaetopteridae</taxon>
        <taxon>Chaetopterus</taxon>
    </lineage>
</organism>
<evidence type="ECO:0000256" key="6">
    <source>
        <dbReference type="ARBA" id="ARBA00022660"/>
    </source>
</evidence>
<evidence type="ECO:0000313" key="17">
    <source>
        <dbReference type="EMBL" id="XDF18983.1"/>
    </source>
</evidence>
<dbReference type="GO" id="GO:0008137">
    <property type="term" value="F:NADH dehydrogenase (ubiquinone) activity"/>
    <property type="evidence" value="ECO:0007669"/>
    <property type="project" value="UniProtKB-EC"/>
</dbReference>
<evidence type="ECO:0000256" key="16">
    <source>
        <dbReference type="SAM" id="Phobius"/>
    </source>
</evidence>
<feature type="transmembrane region" description="Helical" evidence="16">
    <location>
        <begin position="82"/>
        <end position="101"/>
    </location>
</feature>
<dbReference type="InterPro" id="IPR050269">
    <property type="entry name" value="ComplexI_Subunit6"/>
</dbReference>
<comment type="catalytic activity">
    <reaction evidence="15">
        <text>a ubiquinone + NADH + 5 H(+)(in) = a ubiquinol + NAD(+) + 4 H(+)(out)</text>
        <dbReference type="Rhea" id="RHEA:29091"/>
        <dbReference type="Rhea" id="RHEA-COMP:9565"/>
        <dbReference type="Rhea" id="RHEA-COMP:9566"/>
        <dbReference type="ChEBI" id="CHEBI:15378"/>
        <dbReference type="ChEBI" id="CHEBI:16389"/>
        <dbReference type="ChEBI" id="CHEBI:17976"/>
        <dbReference type="ChEBI" id="CHEBI:57540"/>
        <dbReference type="ChEBI" id="CHEBI:57945"/>
        <dbReference type="EC" id="7.1.1.2"/>
    </reaction>
</comment>
<evidence type="ECO:0000256" key="14">
    <source>
        <dbReference type="ARBA" id="ARBA00031019"/>
    </source>
</evidence>
<keyword evidence="8" id="KW-1278">Translocase</keyword>